<dbReference type="EMBL" id="JARKIF010000001">
    <property type="protein sequence ID" value="KAJ7651377.1"/>
    <property type="molecule type" value="Genomic_DNA"/>
</dbReference>
<dbReference type="AlphaFoldDB" id="A0AAD7CL91"/>
<dbReference type="Gene3D" id="2.120.10.70">
    <property type="entry name" value="Fucose-specific lectin"/>
    <property type="match status" value="1"/>
</dbReference>
<name>A0AAD7CL91_9AGAR</name>
<sequence>MILKTLISLAAVALSLATTLPTPDLFPISTVPGGNIAVAIAPALGGETRFFYQREDGGIQMLGLNGSFATGSVYLNEPLVPPEEVQFRTPLITMVVDDMFTEIRLFFLSPQNVVSEYLYQPNHGGWRGGATCLDIEPADCLTNLNFVAAPGSSVLYAAYNPSQARPGAPPTAWIRVGFVSAGNPLGLTEAVFDINGWRLETMN</sequence>
<accession>A0AAD7CL91</accession>
<organism evidence="2 3">
    <name type="scientific">Roridomyces roridus</name>
    <dbReference type="NCBI Taxonomy" id="1738132"/>
    <lineage>
        <taxon>Eukaryota</taxon>
        <taxon>Fungi</taxon>
        <taxon>Dikarya</taxon>
        <taxon>Basidiomycota</taxon>
        <taxon>Agaricomycotina</taxon>
        <taxon>Agaricomycetes</taxon>
        <taxon>Agaricomycetidae</taxon>
        <taxon>Agaricales</taxon>
        <taxon>Marasmiineae</taxon>
        <taxon>Mycenaceae</taxon>
        <taxon>Roridomyces</taxon>
    </lineage>
</organism>
<keyword evidence="1" id="KW-0732">Signal</keyword>
<evidence type="ECO:0000256" key="1">
    <source>
        <dbReference type="SAM" id="SignalP"/>
    </source>
</evidence>
<evidence type="ECO:0008006" key="4">
    <source>
        <dbReference type="Google" id="ProtNLM"/>
    </source>
</evidence>
<keyword evidence="3" id="KW-1185">Reference proteome</keyword>
<evidence type="ECO:0000313" key="3">
    <source>
        <dbReference type="Proteomes" id="UP001221142"/>
    </source>
</evidence>
<protein>
    <recommendedName>
        <fullName evidence="4">Fucose-specific lectin</fullName>
    </recommendedName>
</protein>
<evidence type="ECO:0000313" key="2">
    <source>
        <dbReference type="EMBL" id="KAJ7651377.1"/>
    </source>
</evidence>
<reference evidence="2" key="1">
    <citation type="submission" date="2023-03" db="EMBL/GenBank/DDBJ databases">
        <title>Massive genome expansion in bonnet fungi (Mycena s.s.) driven by repeated elements and novel gene families across ecological guilds.</title>
        <authorList>
            <consortium name="Lawrence Berkeley National Laboratory"/>
            <person name="Harder C.B."/>
            <person name="Miyauchi S."/>
            <person name="Viragh M."/>
            <person name="Kuo A."/>
            <person name="Thoen E."/>
            <person name="Andreopoulos B."/>
            <person name="Lu D."/>
            <person name="Skrede I."/>
            <person name="Drula E."/>
            <person name="Henrissat B."/>
            <person name="Morin E."/>
            <person name="Kohler A."/>
            <person name="Barry K."/>
            <person name="LaButti K."/>
            <person name="Morin E."/>
            <person name="Salamov A."/>
            <person name="Lipzen A."/>
            <person name="Mereny Z."/>
            <person name="Hegedus B."/>
            <person name="Baldrian P."/>
            <person name="Stursova M."/>
            <person name="Weitz H."/>
            <person name="Taylor A."/>
            <person name="Grigoriev I.V."/>
            <person name="Nagy L.G."/>
            <person name="Martin F."/>
            <person name="Kauserud H."/>
        </authorList>
    </citation>
    <scope>NUCLEOTIDE SEQUENCE</scope>
    <source>
        <strain evidence="2">9284</strain>
    </source>
</reference>
<feature type="signal peptide" evidence="1">
    <location>
        <begin position="1"/>
        <end position="17"/>
    </location>
</feature>
<proteinExistence type="predicted"/>
<comment type="caution">
    <text evidence="2">The sequence shown here is derived from an EMBL/GenBank/DDBJ whole genome shotgun (WGS) entry which is preliminary data.</text>
</comment>
<dbReference type="Proteomes" id="UP001221142">
    <property type="component" value="Unassembled WGS sequence"/>
</dbReference>
<gene>
    <name evidence="2" type="ORF">FB45DRAFT_1051119</name>
</gene>
<feature type="chain" id="PRO_5042250415" description="Fucose-specific lectin" evidence="1">
    <location>
        <begin position="18"/>
        <end position="203"/>
    </location>
</feature>